<gene>
    <name evidence="1" type="ORF">EV213_11247</name>
</gene>
<dbReference type="AlphaFoldDB" id="A0A4V3D4W7"/>
<dbReference type="Gene3D" id="1.50.10.10">
    <property type="match status" value="1"/>
</dbReference>
<organism evidence="1 2">
    <name type="scientific">Aureibacillus halotolerans</name>
    <dbReference type="NCBI Taxonomy" id="1508390"/>
    <lineage>
        <taxon>Bacteria</taxon>
        <taxon>Bacillati</taxon>
        <taxon>Bacillota</taxon>
        <taxon>Bacilli</taxon>
        <taxon>Bacillales</taxon>
        <taxon>Bacillaceae</taxon>
        <taxon>Aureibacillus</taxon>
    </lineage>
</organism>
<accession>A0A4V3D4W7</accession>
<dbReference type="SUPFAM" id="SSF48208">
    <property type="entry name" value="Six-hairpin glycosidases"/>
    <property type="match status" value="1"/>
</dbReference>
<dbReference type="Proteomes" id="UP000295632">
    <property type="component" value="Unassembled WGS sequence"/>
</dbReference>
<dbReference type="PIRSF" id="PIRSF028846">
    <property type="entry name" value="UCP028846"/>
    <property type="match status" value="1"/>
</dbReference>
<evidence type="ECO:0000313" key="2">
    <source>
        <dbReference type="Proteomes" id="UP000295632"/>
    </source>
</evidence>
<sequence length="430" mass="48997">MIKEQAMNGINELLDVVDAKTKELDRELWGKQFRNGFSDTLMKTLSISEDGSVYLVTGDIPAMWLRDSTAQIQPYLVLAKTNEVFQSLIAKLIQKQCDYILIDPYANAFNEKPNNNGHQTDKTKMSPWIWERKYEIDSLCYPIKLAYQLFKESGYTDHFNESFLQAAKEIVKVFKTEQHHANSQYTFERFDGRPEDTLVNEGKGSPVGYTGMTWSGFRPSDDACTYGYLVPSNMFAVVSLSHLHEIISAFYLENEALFANEVCQLRDEIESGIQKFGIVENKETGKKVYAYEVDGLGNYTLMDDANVPSLLSAPYLGYCESDDDIYLNTRAFLLSEKNPYYYSGTVAAGIGSSHTPDQYIWPIALSIQGLTSLSKEEQKSLLDVIVQTTAGTMQCHESFDVNDDSRYTREWFSWSNMMYCQLLLTYLDIT</sequence>
<reference evidence="1 2" key="1">
    <citation type="submission" date="2019-03" db="EMBL/GenBank/DDBJ databases">
        <title>Genomic Encyclopedia of Type Strains, Phase IV (KMG-IV): sequencing the most valuable type-strain genomes for metagenomic binning, comparative biology and taxonomic classification.</title>
        <authorList>
            <person name="Goeker M."/>
        </authorList>
    </citation>
    <scope>NUCLEOTIDE SEQUENCE [LARGE SCALE GENOMIC DNA]</scope>
    <source>
        <strain evidence="1 2">DSM 28697</strain>
    </source>
</reference>
<dbReference type="InterPro" id="IPR008313">
    <property type="entry name" value="GH125"/>
</dbReference>
<dbReference type="Pfam" id="PF06824">
    <property type="entry name" value="Glyco_hydro_125"/>
    <property type="match status" value="1"/>
</dbReference>
<dbReference type="RefSeq" id="WP_243740166.1">
    <property type="nucleotide sequence ID" value="NZ_SNYJ01000012.1"/>
</dbReference>
<dbReference type="InterPro" id="IPR008928">
    <property type="entry name" value="6-hairpin_glycosidase_sf"/>
</dbReference>
<evidence type="ECO:0000313" key="1">
    <source>
        <dbReference type="EMBL" id="TDQ37687.1"/>
    </source>
</evidence>
<keyword evidence="2" id="KW-1185">Reference proteome</keyword>
<comment type="caution">
    <text evidence="1">The sequence shown here is derived from an EMBL/GenBank/DDBJ whole genome shotgun (WGS) entry which is preliminary data.</text>
</comment>
<dbReference type="PANTHER" id="PTHR31047">
    <property type="entry name" value="MEIOTICALLY UP-REGULATED GENE 157 PROTEIN"/>
    <property type="match status" value="1"/>
</dbReference>
<dbReference type="SMART" id="SM01149">
    <property type="entry name" value="DUF1237"/>
    <property type="match status" value="1"/>
</dbReference>
<dbReference type="InterPro" id="IPR012341">
    <property type="entry name" value="6hp_glycosidase-like_sf"/>
</dbReference>
<dbReference type="PANTHER" id="PTHR31047:SF0">
    <property type="entry name" value="MEIOTICALLY UP-REGULATED GENE 157 PROTEIN"/>
    <property type="match status" value="1"/>
</dbReference>
<dbReference type="EMBL" id="SNYJ01000012">
    <property type="protein sequence ID" value="TDQ37687.1"/>
    <property type="molecule type" value="Genomic_DNA"/>
</dbReference>
<name>A0A4V3D4W7_9BACI</name>
<evidence type="ECO:0008006" key="3">
    <source>
        <dbReference type="Google" id="ProtNLM"/>
    </source>
</evidence>
<protein>
    <recommendedName>
        <fullName evidence="3">Metal-independent alpha-mannosidase</fullName>
    </recommendedName>
</protein>
<dbReference type="GO" id="GO:0005975">
    <property type="term" value="P:carbohydrate metabolic process"/>
    <property type="evidence" value="ECO:0007669"/>
    <property type="project" value="InterPro"/>
</dbReference>
<proteinExistence type="predicted"/>